<keyword evidence="2" id="KW-1185">Reference proteome</keyword>
<dbReference type="Proteomes" id="UP000765509">
    <property type="component" value="Unassembled WGS sequence"/>
</dbReference>
<dbReference type="OrthoDB" id="2506710at2759"/>
<reference evidence="1" key="1">
    <citation type="submission" date="2021-03" db="EMBL/GenBank/DDBJ databases">
        <title>Draft genome sequence of rust myrtle Austropuccinia psidii MF-1, a brazilian biotype.</title>
        <authorList>
            <person name="Quecine M.C."/>
            <person name="Pachon D.M.R."/>
            <person name="Bonatelli M.L."/>
            <person name="Correr F.H."/>
            <person name="Franceschini L.M."/>
            <person name="Leite T.F."/>
            <person name="Margarido G.R.A."/>
            <person name="Almeida C.A."/>
            <person name="Ferrarezi J.A."/>
            <person name="Labate C.A."/>
        </authorList>
    </citation>
    <scope>NUCLEOTIDE SEQUENCE</scope>
    <source>
        <strain evidence="1">MF-1</strain>
    </source>
</reference>
<name>A0A9Q3C9Z3_9BASI</name>
<sequence>MEFIRGIDMIKENFELTDILLTERFKTLFTKSAHTCYIKLRQVHGHQSWTWWKTQLINKWANDACRFKMKTVFESANLNSEKTELYHGFANKKTG</sequence>
<proteinExistence type="predicted"/>
<dbReference type="EMBL" id="AVOT02005380">
    <property type="protein sequence ID" value="MBW0478922.1"/>
    <property type="molecule type" value="Genomic_DNA"/>
</dbReference>
<comment type="caution">
    <text evidence="1">The sequence shown here is derived from an EMBL/GenBank/DDBJ whole genome shotgun (WGS) entry which is preliminary data.</text>
</comment>
<evidence type="ECO:0000313" key="1">
    <source>
        <dbReference type="EMBL" id="MBW0478922.1"/>
    </source>
</evidence>
<evidence type="ECO:0000313" key="2">
    <source>
        <dbReference type="Proteomes" id="UP000765509"/>
    </source>
</evidence>
<protein>
    <submittedName>
        <fullName evidence="1">Uncharacterized protein</fullName>
    </submittedName>
</protein>
<organism evidence="1 2">
    <name type="scientific">Austropuccinia psidii MF-1</name>
    <dbReference type="NCBI Taxonomy" id="1389203"/>
    <lineage>
        <taxon>Eukaryota</taxon>
        <taxon>Fungi</taxon>
        <taxon>Dikarya</taxon>
        <taxon>Basidiomycota</taxon>
        <taxon>Pucciniomycotina</taxon>
        <taxon>Pucciniomycetes</taxon>
        <taxon>Pucciniales</taxon>
        <taxon>Sphaerophragmiaceae</taxon>
        <taxon>Austropuccinia</taxon>
    </lineage>
</organism>
<dbReference type="AlphaFoldDB" id="A0A9Q3C9Z3"/>
<accession>A0A9Q3C9Z3</accession>
<gene>
    <name evidence="1" type="ORF">O181_018637</name>
</gene>